<sequence length="534" mass="60944">MAELLMAVQQAQQNVDIPLISLAVDPVIAAAVKKALAEGRKATPEDLGDKLHDTGYLIAMQNHVNRWIKDIQKVCRMQRDASTGSAAEEVNFWVGMERAISHVEEQLKTPEAELTLQVLKQTRKVFATMTFEQDAGLKQASDTVASVNILIRDFPVNDLLGATSVEQLTQAVRTVFMHLRKLKNATQYPLSRAYHLVEALSRDLSQRLVTVLSQQHLLLLSYEEFEHATGGCSELFRTWDEEARQFKEMVRDQAKKRGLSERPPAKLVCEHLMVQERIVELRQFRRQHHRLKEVLSRVLAEDAGGDLTAQKEVASAYELLQSVDVLDLTRAGQEAWEAARKAYDDRIDRVESQLTARLRDRLGASTTSTEMFRVFSQFNALFFRPRVRGAIQEYQTTLIQQVKSDLRKLQEAFLDGHQRIETLTMAEIRDMPPIAGSIVWAKQLERRLDGLLGRIEDVLGRGWEQHVEGQKLRQDIDAFKSRLNQNQLFENWLKIVKDEKRLDASDRVFVIRDLGGKGLELDVNFDPGILALFK</sequence>
<dbReference type="AlphaFoldDB" id="A0A2C6KK17"/>
<dbReference type="GO" id="GO:0051959">
    <property type="term" value="F:dynein light intermediate chain binding"/>
    <property type="evidence" value="ECO:0007669"/>
    <property type="project" value="InterPro"/>
</dbReference>
<protein>
    <submittedName>
        <fullName evidence="3">Dynein heavy chain</fullName>
    </submittedName>
</protein>
<evidence type="ECO:0000256" key="1">
    <source>
        <dbReference type="ARBA" id="ARBA00008887"/>
    </source>
</evidence>
<dbReference type="Pfam" id="PF08385">
    <property type="entry name" value="DHC_N1"/>
    <property type="match status" value="1"/>
</dbReference>
<dbReference type="GeneID" id="94431624"/>
<dbReference type="RefSeq" id="XP_067919611.1">
    <property type="nucleotide sequence ID" value="XM_068068413.1"/>
</dbReference>
<dbReference type="PANTHER" id="PTHR46532">
    <property type="entry name" value="MALE FERTILITY FACTOR KL5"/>
    <property type="match status" value="1"/>
</dbReference>
<gene>
    <name evidence="3" type="ORF">CSUI_008279</name>
</gene>
<comment type="similarity">
    <text evidence="1">Belongs to the dynein heavy chain family.</text>
</comment>
<accession>A0A2C6KK17</accession>
<dbReference type="VEuPathDB" id="ToxoDB:CSUI_008279"/>
<evidence type="ECO:0000313" key="3">
    <source>
        <dbReference type="EMBL" id="PHJ17897.1"/>
    </source>
</evidence>
<evidence type="ECO:0000313" key="4">
    <source>
        <dbReference type="Proteomes" id="UP000221165"/>
    </source>
</evidence>
<dbReference type="InterPro" id="IPR026983">
    <property type="entry name" value="DHC"/>
</dbReference>
<keyword evidence="4" id="KW-1185">Reference proteome</keyword>
<dbReference type="Proteomes" id="UP000221165">
    <property type="component" value="Unassembled WGS sequence"/>
</dbReference>
<comment type="caution">
    <text evidence="3">The sequence shown here is derived from an EMBL/GenBank/DDBJ whole genome shotgun (WGS) entry which is preliminary data.</text>
</comment>
<dbReference type="GO" id="GO:0045505">
    <property type="term" value="F:dynein intermediate chain binding"/>
    <property type="evidence" value="ECO:0007669"/>
    <property type="project" value="InterPro"/>
</dbReference>
<dbReference type="GO" id="GO:0007018">
    <property type="term" value="P:microtubule-based movement"/>
    <property type="evidence" value="ECO:0007669"/>
    <property type="project" value="InterPro"/>
</dbReference>
<dbReference type="EMBL" id="MIGC01004592">
    <property type="protein sequence ID" value="PHJ17897.1"/>
    <property type="molecule type" value="Genomic_DNA"/>
</dbReference>
<dbReference type="OrthoDB" id="424310at2759"/>
<name>A0A2C6KK17_9APIC</name>
<feature type="domain" description="Dynein heavy chain tail" evidence="2">
    <location>
        <begin position="59"/>
        <end position="534"/>
    </location>
</feature>
<dbReference type="GO" id="GO:0005858">
    <property type="term" value="C:axonemal dynein complex"/>
    <property type="evidence" value="ECO:0007669"/>
    <property type="project" value="TreeGrafter"/>
</dbReference>
<dbReference type="PANTHER" id="PTHR46532:SF4">
    <property type="entry name" value="AAA+ ATPASE DOMAIN-CONTAINING PROTEIN"/>
    <property type="match status" value="1"/>
</dbReference>
<dbReference type="InterPro" id="IPR013594">
    <property type="entry name" value="Dynein_heavy_tail"/>
</dbReference>
<proteinExistence type="inferred from homology"/>
<reference evidence="3 4" key="1">
    <citation type="journal article" date="2017" name="Int. J. Parasitol.">
        <title>The genome of the protozoan parasite Cystoisospora suis and a reverse vaccinology approach to identify vaccine candidates.</title>
        <authorList>
            <person name="Palmieri N."/>
            <person name="Shrestha A."/>
            <person name="Ruttkowski B."/>
            <person name="Beck T."/>
            <person name="Vogl C."/>
            <person name="Tomley F."/>
            <person name="Blake D.P."/>
            <person name="Joachim A."/>
        </authorList>
    </citation>
    <scope>NUCLEOTIDE SEQUENCE [LARGE SCALE GENOMIC DNA]</scope>
    <source>
        <strain evidence="3 4">Wien I</strain>
    </source>
</reference>
<evidence type="ECO:0000259" key="2">
    <source>
        <dbReference type="Pfam" id="PF08385"/>
    </source>
</evidence>
<feature type="non-terminal residue" evidence="3">
    <location>
        <position position="534"/>
    </location>
</feature>
<organism evidence="3 4">
    <name type="scientific">Cystoisospora suis</name>
    <dbReference type="NCBI Taxonomy" id="483139"/>
    <lineage>
        <taxon>Eukaryota</taxon>
        <taxon>Sar</taxon>
        <taxon>Alveolata</taxon>
        <taxon>Apicomplexa</taxon>
        <taxon>Conoidasida</taxon>
        <taxon>Coccidia</taxon>
        <taxon>Eucoccidiorida</taxon>
        <taxon>Eimeriorina</taxon>
        <taxon>Sarcocystidae</taxon>
        <taxon>Cystoisospora</taxon>
    </lineage>
</organism>